<dbReference type="GO" id="GO:0003729">
    <property type="term" value="F:mRNA binding"/>
    <property type="evidence" value="ECO:0007669"/>
    <property type="project" value="TreeGrafter"/>
</dbReference>
<dbReference type="GO" id="GO:0008270">
    <property type="term" value="F:zinc ion binding"/>
    <property type="evidence" value="ECO:0007669"/>
    <property type="project" value="UniProtKB-KW"/>
</dbReference>
<evidence type="ECO:0000256" key="3">
    <source>
        <dbReference type="ARBA" id="ARBA00022833"/>
    </source>
</evidence>
<gene>
    <name evidence="6" type="ORF">SARC_01555</name>
</gene>
<dbReference type="eggNOG" id="KOG4198">
    <property type="taxonomic scope" value="Eukaryota"/>
</dbReference>
<dbReference type="EMBL" id="KQ241659">
    <property type="protein sequence ID" value="KNC86293.1"/>
    <property type="molecule type" value="Genomic_DNA"/>
</dbReference>
<sequence length="352" mass="40006">MLFAPCMQSTTAWARCATTMITRSMPGRAFHVVSAPFPGSITSCEFVLRGEVVNTNRQQRVTSALIVNKQQRVTYASNSYNKKATWICEVCKASNYPQDGTCVVCDTKRMRIGDWSCAECQSYNPSFHKRCGQCRAQKSEVCEFVGKTEGQWMCAECTTVNYKSRLRCSKCNHHRDYLKGNWTCPHCQTANYHQDNECRSCAHEKTEKLFSGTWRCLLQNNGCGKINSVATEECTRCGHEAEHNIKVWLPWYCQSCHAHNPSKRKTCYICGYPSMWKREGGVFRSLPRKPVGETLASSRWECSKCTYPNSAHATRCHQCSAFKDAKGAWTCKTCKGINWSYRQFCINCGPAM</sequence>
<organism evidence="6 7">
    <name type="scientific">Sphaeroforma arctica JP610</name>
    <dbReference type="NCBI Taxonomy" id="667725"/>
    <lineage>
        <taxon>Eukaryota</taxon>
        <taxon>Ichthyosporea</taxon>
        <taxon>Ichthyophonida</taxon>
        <taxon>Sphaeroforma</taxon>
    </lineage>
</organism>
<dbReference type="SUPFAM" id="SSF90209">
    <property type="entry name" value="Ran binding protein zinc finger-like"/>
    <property type="match status" value="2"/>
</dbReference>
<feature type="domain" description="RanBP2-type" evidence="5">
    <location>
        <begin position="148"/>
        <end position="177"/>
    </location>
</feature>
<accession>A0A0L0GDG6</accession>
<dbReference type="PROSITE" id="PS50199">
    <property type="entry name" value="ZF_RANBP2_2"/>
    <property type="match status" value="6"/>
</dbReference>
<dbReference type="STRING" id="667725.A0A0L0GDG6"/>
<evidence type="ECO:0000313" key="7">
    <source>
        <dbReference type="Proteomes" id="UP000054560"/>
    </source>
</evidence>
<evidence type="ECO:0000256" key="4">
    <source>
        <dbReference type="PROSITE-ProRule" id="PRU00322"/>
    </source>
</evidence>
<dbReference type="PANTHER" id="PTHR23111:SF40">
    <property type="entry name" value="RNA-BINDING PROTEIN INVOLVED IN HETEROCHROMATIN ASSEMBLY-RELATED"/>
    <property type="match status" value="1"/>
</dbReference>
<feature type="domain" description="RanBP2-type" evidence="5">
    <location>
        <begin position="178"/>
        <end position="207"/>
    </location>
</feature>
<dbReference type="AlphaFoldDB" id="A0A0L0GDG6"/>
<keyword evidence="3" id="KW-0862">Zinc</keyword>
<dbReference type="InterPro" id="IPR001876">
    <property type="entry name" value="Znf_RanBP2"/>
</dbReference>
<feature type="domain" description="RanBP2-type" evidence="5">
    <location>
        <begin position="82"/>
        <end position="111"/>
    </location>
</feature>
<dbReference type="PANTHER" id="PTHR23111">
    <property type="entry name" value="ZINC FINGER PROTEIN"/>
    <property type="match status" value="1"/>
</dbReference>
<dbReference type="GeneID" id="25902059"/>
<proteinExistence type="predicted"/>
<dbReference type="SMART" id="SM00547">
    <property type="entry name" value="ZnF_RBZ"/>
    <property type="match status" value="8"/>
</dbReference>
<keyword evidence="2 4" id="KW-0863">Zinc-finger</keyword>
<name>A0A0L0GDG6_9EUKA</name>
<feature type="domain" description="RanBP2-type" evidence="5">
    <location>
        <begin position="296"/>
        <end position="325"/>
    </location>
</feature>
<evidence type="ECO:0000256" key="1">
    <source>
        <dbReference type="ARBA" id="ARBA00022723"/>
    </source>
</evidence>
<dbReference type="Gene3D" id="4.10.1060.10">
    <property type="entry name" value="Zinc finger, RanBP2-type"/>
    <property type="match status" value="3"/>
</dbReference>
<feature type="domain" description="RanBP2-type" evidence="5">
    <location>
        <begin position="325"/>
        <end position="352"/>
    </location>
</feature>
<protein>
    <recommendedName>
        <fullName evidence="5">RanBP2-type domain-containing protein</fullName>
    </recommendedName>
</protein>
<evidence type="ECO:0000313" key="6">
    <source>
        <dbReference type="EMBL" id="KNC86293.1"/>
    </source>
</evidence>
<feature type="domain" description="RanBP2-type" evidence="5">
    <location>
        <begin position="111"/>
        <end position="140"/>
    </location>
</feature>
<dbReference type="RefSeq" id="XP_014160195.1">
    <property type="nucleotide sequence ID" value="XM_014304720.1"/>
</dbReference>
<reference evidence="6 7" key="1">
    <citation type="submission" date="2011-02" db="EMBL/GenBank/DDBJ databases">
        <title>The Genome Sequence of Sphaeroforma arctica JP610.</title>
        <authorList>
            <consortium name="The Broad Institute Genome Sequencing Platform"/>
            <person name="Russ C."/>
            <person name="Cuomo C."/>
            <person name="Young S.K."/>
            <person name="Zeng Q."/>
            <person name="Gargeya S."/>
            <person name="Alvarado L."/>
            <person name="Berlin A."/>
            <person name="Chapman S.B."/>
            <person name="Chen Z."/>
            <person name="Freedman E."/>
            <person name="Gellesch M."/>
            <person name="Goldberg J."/>
            <person name="Griggs A."/>
            <person name="Gujja S."/>
            <person name="Heilman E."/>
            <person name="Heiman D."/>
            <person name="Howarth C."/>
            <person name="Mehta T."/>
            <person name="Neiman D."/>
            <person name="Pearson M."/>
            <person name="Roberts A."/>
            <person name="Saif S."/>
            <person name="Shea T."/>
            <person name="Shenoy N."/>
            <person name="Sisk P."/>
            <person name="Stolte C."/>
            <person name="Sykes S."/>
            <person name="White J."/>
            <person name="Yandava C."/>
            <person name="Burger G."/>
            <person name="Gray M.W."/>
            <person name="Holland P.W.H."/>
            <person name="King N."/>
            <person name="Lang F.B.F."/>
            <person name="Roger A.J."/>
            <person name="Ruiz-Trillo I."/>
            <person name="Haas B."/>
            <person name="Nusbaum C."/>
            <person name="Birren B."/>
        </authorList>
    </citation>
    <scope>NUCLEOTIDE SEQUENCE [LARGE SCALE GENOMIC DNA]</scope>
    <source>
        <strain evidence="6 7">JP610</strain>
    </source>
</reference>
<dbReference type="PROSITE" id="PS01358">
    <property type="entry name" value="ZF_RANBP2_1"/>
    <property type="match status" value="6"/>
</dbReference>
<dbReference type="InterPro" id="IPR036443">
    <property type="entry name" value="Znf_RanBP2_sf"/>
</dbReference>
<dbReference type="Pfam" id="PF00641">
    <property type="entry name" value="Zn_ribbon_RanBP"/>
    <property type="match status" value="4"/>
</dbReference>
<evidence type="ECO:0000256" key="2">
    <source>
        <dbReference type="ARBA" id="ARBA00022771"/>
    </source>
</evidence>
<keyword evidence="1" id="KW-0479">Metal-binding</keyword>
<evidence type="ECO:0000259" key="5">
    <source>
        <dbReference type="PROSITE" id="PS50199"/>
    </source>
</evidence>
<dbReference type="Proteomes" id="UP000054560">
    <property type="component" value="Unassembled WGS sequence"/>
</dbReference>
<keyword evidence="7" id="KW-1185">Reference proteome</keyword>